<name>A0A8T4HAX9_9SPHI</name>
<dbReference type="GO" id="GO:0016746">
    <property type="term" value="F:acyltransferase activity"/>
    <property type="evidence" value="ECO:0007669"/>
    <property type="project" value="UniProtKB-KW"/>
</dbReference>
<keyword evidence="2" id="KW-0012">Acyltransferase</keyword>
<dbReference type="InterPro" id="IPR023917">
    <property type="entry name" value="Bifunctiontional_GlmU_bac-type"/>
</dbReference>
<comment type="caution">
    <text evidence="3">The sequence shown here is derived from an EMBL/GenBank/DDBJ whole genome shotgun (WGS) entry which is preliminary data.</text>
</comment>
<dbReference type="Gene3D" id="2.160.10.10">
    <property type="entry name" value="Hexapeptide repeat proteins"/>
    <property type="match status" value="1"/>
</dbReference>
<proteinExistence type="predicted"/>
<evidence type="ECO:0000313" key="4">
    <source>
        <dbReference type="Proteomes" id="UP000679691"/>
    </source>
</evidence>
<dbReference type="AlphaFoldDB" id="A0A8T4HAX9"/>
<gene>
    <name evidence="3" type="ORF">J5U18_08420</name>
</gene>
<dbReference type="InterPro" id="IPR050065">
    <property type="entry name" value="GlmU-like"/>
</dbReference>
<keyword evidence="4" id="KW-1185">Reference proteome</keyword>
<dbReference type="Proteomes" id="UP000679691">
    <property type="component" value="Unassembled WGS sequence"/>
</dbReference>
<dbReference type="InterPro" id="IPR011004">
    <property type="entry name" value="Trimer_LpxA-like_sf"/>
</dbReference>
<sequence>MNIGLYDWLTIAAHFEFEQQEQGLNQELAIFNPLDLYPFTQTKAVSALRVGISTMLQKWEFAWQQEITCFSSFEMQHTQLITLAISAHIIPNPSLLMQLKALAPGQALLAGRDLIAIHFPEDDTVNTITCMPYTGELERLKHIEDIFMINAEELKRDYLRLTSGRRSASLPAGNTALGDDYFIAGDVQIDCTVLNTRNGPIYIDEGAQIMEGSLLRGPLYIGKNAVVKMGTQVYGNVSIGEGAVIGGELGQVVLGDYAAKGHYGYLGCSVIGDFCNLGAGTSNSNLKNNLTTVSLFDYTTNAYRDTGLLKCGLFMGDYSRTGINSAFNTGTVVGVGCMLADVIYYPKYLPNMTWLYNGKQENYQIDKFVSNLEVVFLTKNKSLSEKTKELLKSLKK</sequence>
<evidence type="ECO:0000256" key="2">
    <source>
        <dbReference type="ARBA" id="ARBA00023315"/>
    </source>
</evidence>
<keyword evidence="1 3" id="KW-0808">Transferase</keyword>
<dbReference type="RefSeq" id="WP_353547080.1">
    <property type="nucleotide sequence ID" value="NZ_JAGKSB010000008.1"/>
</dbReference>
<accession>A0A8T4HAX9</accession>
<dbReference type="PANTHER" id="PTHR43584">
    <property type="entry name" value="NUCLEOTIDYL TRANSFERASE"/>
    <property type="match status" value="1"/>
</dbReference>
<protein>
    <submittedName>
        <fullName evidence="3">Transferase</fullName>
    </submittedName>
</protein>
<dbReference type="SUPFAM" id="SSF51161">
    <property type="entry name" value="Trimeric LpxA-like enzymes"/>
    <property type="match status" value="1"/>
</dbReference>
<dbReference type="PANTHER" id="PTHR43584:SF8">
    <property type="entry name" value="N-ACETYLMURAMATE ALPHA-1-PHOSPHATE URIDYLYLTRANSFERASE"/>
    <property type="match status" value="1"/>
</dbReference>
<dbReference type="Pfam" id="PF13562">
    <property type="entry name" value="NTP_transf_4"/>
    <property type="match status" value="1"/>
</dbReference>
<evidence type="ECO:0000313" key="3">
    <source>
        <dbReference type="EMBL" id="MBP3943583.1"/>
    </source>
</evidence>
<organism evidence="3 4">
    <name type="scientific">Rhinopithecimicrobium faecis</name>
    <dbReference type="NCBI Taxonomy" id="2820698"/>
    <lineage>
        <taxon>Bacteria</taxon>
        <taxon>Pseudomonadati</taxon>
        <taxon>Bacteroidota</taxon>
        <taxon>Sphingobacteriia</taxon>
        <taxon>Sphingobacteriales</taxon>
        <taxon>Sphingobacteriaceae</taxon>
        <taxon>Rhinopithecimicrobium</taxon>
    </lineage>
</organism>
<reference evidence="3" key="1">
    <citation type="submission" date="2021-03" db="EMBL/GenBank/DDBJ databases">
        <authorList>
            <person name="Lu T."/>
            <person name="Wang Q."/>
            <person name="Han X."/>
        </authorList>
    </citation>
    <scope>NUCLEOTIDE SEQUENCE</scope>
    <source>
        <strain evidence="3">WQ 2009</strain>
    </source>
</reference>
<dbReference type="NCBIfam" id="TIGR03991">
    <property type="entry name" value="alt_bact_glmU"/>
    <property type="match status" value="1"/>
</dbReference>
<evidence type="ECO:0000256" key="1">
    <source>
        <dbReference type="ARBA" id="ARBA00022679"/>
    </source>
</evidence>
<dbReference type="GO" id="GO:0016779">
    <property type="term" value="F:nucleotidyltransferase activity"/>
    <property type="evidence" value="ECO:0007669"/>
    <property type="project" value="UniProtKB-ARBA"/>
</dbReference>
<dbReference type="EMBL" id="JAGKSB010000008">
    <property type="protein sequence ID" value="MBP3943583.1"/>
    <property type="molecule type" value="Genomic_DNA"/>
</dbReference>